<feature type="transmembrane region" description="Helical" evidence="1">
    <location>
        <begin position="446"/>
        <end position="468"/>
    </location>
</feature>
<comment type="caution">
    <text evidence="2">The sequence shown here is derived from an EMBL/GenBank/DDBJ whole genome shotgun (WGS) entry which is preliminary data.</text>
</comment>
<dbReference type="Proteomes" id="UP000322530">
    <property type="component" value="Unassembled WGS sequence"/>
</dbReference>
<dbReference type="RefSeq" id="WP_149404282.1">
    <property type="nucleotide sequence ID" value="NZ_BIXY01000113.1"/>
</dbReference>
<feature type="transmembrane region" description="Helical" evidence="1">
    <location>
        <begin position="238"/>
        <end position="259"/>
    </location>
</feature>
<feature type="transmembrane region" description="Helical" evidence="1">
    <location>
        <begin position="189"/>
        <end position="208"/>
    </location>
</feature>
<feature type="transmembrane region" description="Helical" evidence="1">
    <location>
        <begin position="122"/>
        <end position="142"/>
    </location>
</feature>
<feature type="transmembrane region" description="Helical" evidence="1">
    <location>
        <begin position="413"/>
        <end position="434"/>
    </location>
</feature>
<sequence>MFRTVWSKTLREYRIPLWSWGLGLGLMMLGTFAAYGPGSNTQTDNTLTQLTQSFNFMGDPVAVQTTAGYVTFKVLDLFFPVMLCIWTILAGGNLIRGAEERNSAELLLATSISRTRLLSEKLLALASTLIVISLLIGVGTILGEASRGLPVDAWNAFLTGLNVSLLSFFFATLTVFFSQLLSNRGSAQGWAFGLLTLSVLLDGTARTLSQVQWIRYLSPNYYYGINKPLIAGYANNPWAAVVLVVGSILLSAASLWLFVRRDIGAGSFQLAGRNVRQVSQSKHNTISIHTQHDLSLRSLSLRTLRSQALPIACWLIGIIIYAGWVIELVPSFLKPIHDVLTANPNLAQLFNGHSLDTNDGFINYAVFAFVPLLLVMFVFTLAFKWAKDFEAGRMELIMSTPQTRRRLLSEHSLTIAAIALVSAVLVWLSTLLIANLINVQVDNNKLIAASFGIVPLELIIIASVYAGAARLRANIILIIVSLYLTLAYLIEFMRSLLHLPEWIMSLSIFHAYGSPLVDGWHWTPNLIMLGIAVILFALGLIQFQGSDIERGS</sequence>
<organism evidence="2 3">
    <name type="scientific">Dictyobacter arantiisoli</name>
    <dbReference type="NCBI Taxonomy" id="2014874"/>
    <lineage>
        <taxon>Bacteria</taxon>
        <taxon>Bacillati</taxon>
        <taxon>Chloroflexota</taxon>
        <taxon>Ktedonobacteria</taxon>
        <taxon>Ktedonobacterales</taxon>
        <taxon>Dictyobacteraceae</taxon>
        <taxon>Dictyobacter</taxon>
    </lineage>
</organism>
<protein>
    <recommendedName>
        <fullName evidence="4">ABC transporter permease</fullName>
    </recommendedName>
</protein>
<evidence type="ECO:0000313" key="2">
    <source>
        <dbReference type="EMBL" id="GCF11453.1"/>
    </source>
</evidence>
<proteinExistence type="predicted"/>
<evidence type="ECO:0000256" key="1">
    <source>
        <dbReference type="SAM" id="Phobius"/>
    </source>
</evidence>
<dbReference type="OrthoDB" id="138669at2"/>
<keyword evidence="1" id="KW-1133">Transmembrane helix</keyword>
<feature type="transmembrane region" description="Helical" evidence="1">
    <location>
        <begin position="15"/>
        <end position="35"/>
    </location>
</feature>
<dbReference type="EMBL" id="BIXY01000113">
    <property type="protein sequence ID" value="GCF11453.1"/>
    <property type="molecule type" value="Genomic_DNA"/>
</dbReference>
<evidence type="ECO:0000313" key="3">
    <source>
        <dbReference type="Proteomes" id="UP000322530"/>
    </source>
</evidence>
<feature type="transmembrane region" description="Helical" evidence="1">
    <location>
        <begin position="475"/>
        <end position="497"/>
    </location>
</feature>
<accession>A0A5A5TKA3</accession>
<feature type="transmembrane region" description="Helical" evidence="1">
    <location>
        <begin position="77"/>
        <end position="95"/>
    </location>
</feature>
<feature type="transmembrane region" description="Helical" evidence="1">
    <location>
        <begin position="361"/>
        <end position="383"/>
    </location>
</feature>
<dbReference type="GO" id="GO:0005886">
    <property type="term" value="C:plasma membrane"/>
    <property type="evidence" value="ECO:0007669"/>
    <property type="project" value="UniProtKB-SubCell"/>
</dbReference>
<keyword evidence="1" id="KW-0812">Transmembrane</keyword>
<dbReference type="PANTHER" id="PTHR37305">
    <property type="entry name" value="INTEGRAL MEMBRANE PROTEIN-RELATED"/>
    <property type="match status" value="1"/>
</dbReference>
<keyword evidence="3" id="KW-1185">Reference proteome</keyword>
<feature type="transmembrane region" description="Helical" evidence="1">
    <location>
        <begin position="308"/>
        <end position="326"/>
    </location>
</feature>
<evidence type="ECO:0008006" key="4">
    <source>
        <dbReference type="Google" id="ProtNLM"/>
    </source>
</evidence>
<keyword evidence="1" id="KW-0472">Membrane</keyword>
<name>A0A5A5TKA3_9CHLR</name>
<dbReference type="GO" id="GO:0140359">
    <property type="term" value="F:ABC-type transporter activity"/>
    <property type="evidence" value="ECO:0007669"/>
    <property type="project" value="InterPro"/>
</dbReference>
<dbReference type="PANTHER" id="PTHR37305:SF1">
    <property type="entry name" value="MEMBRANE PROTEIN"/>
    <property type="match status" value="1"/>
</dbReference>
<reference evidence="2 3" key="1">
    <citation type="submission" date="2019-01" db="EMBL/GenBank/DDBJ databases">
        <title>Draft genome sequence of Dictyobacter sp. Uno17.</title>
        <authorList>
            <person name="Wang C.M."/>
            <person name="Zheng Y."/>
            <person name="Sakai Y."/>
            <person name="Abe K."/>
            <person name="Yokota A."/>
            <person name="Yabe S."/>
        </authorList>
    </citation>
    <scope>NUCLEOTIDE SEQUENCE [LARGE SCALE GENOMIC DNA]</scope>
    <source>
        <strain evidence="2 3">Uno17</strain>
    </source>
</reference>
<dbReference type="Pfam" id="PF12679">
    <property type="entry name" value="ABC2_membrane_2"/>
    <property type="match status" value="1"/>
</dbReference>
<gene>
    <name evidence="2" type="ORF">KDI_50170</name>
</gene>
<feature type="transmembrane region" description="Helical" evidence="1">
    <location>
        <begin position="522"/>
        <end position="543"/>
    </location>
</feature>
<feature type="transmembrane region" description="Helical" evidence="1">
    <location>
        <begin position="154"/>
        <end position="177"/>
    </location>
</feature>
<dbReference type="AlphaFoldDB" id="A0A5A5TKA3"/>